<dbReference type="Gene3D" id="2.60.120.200">
    <property type="match status" value="1"/>
</dbReference>
<dbReference type="Proteomes" id="UP001519887">
    <property type="component" value="Unassembled WGS sequence"/>
</dbReference>
<reference evidence="1 2" key="1">
    <citation type="submission" date="2021-07" db="EMBL/GenBank/DDBJ databases">
        <title>Paenibacillus radiodurans sp. nov., isolated from the southeastern edge of Tengger Desert.</title>
        <authorList>
            <person name="Zhang G."/>
        </authorList>
    </citation>
    <scope>NUCLEOTIDE SEQUENCE [LARGE SCALE GENOMIC DNA]</scope>
    <source>
        <strain evidence="1 2">CCM 7311</strain>
    </source>
</reference>
<comment type="caution">
    <text evidence="1">The sequence shown here is derived from an EMBL/GenBank/DDBJ whole genome shotgun (WGS) entry which is preliminary data.</text>
</comment>
<protein>
    <submittedName>
        <fullName evidence="1">Uncharacterized protein</fullName>
    </submittedName>
</protein>
<gene>
    <name evidence="1" type="ORF">K0U00_42880</name>
</gene>
<sequence>MAGQHKAANIVHFSRLSEEGYRWLREDKAGWRSEGEALHIAALPGSLWEDSNNARNILIRSEGLAGAVRLEVEVTLAPERNSEQAGLLL</sequence>
<evidence type="ECO:0000313" key="1">
    <source>
        <dbReference type="EMBL" id="MBW7460832.1"/>
    </source>
</evidence>
<organism evidence="1 2">
    <name type="scientific">Paenibacillus sepulcri</name>
    <dbReference type="NCBI Taxonomy" id="359917"/>
    <lineage>
        <taxon>Bacteria</taxon>
        <taxon>Bacillati</taxon>
        <taxon>Bacillota</taxon>
        <taxon>Bacilli</taxon>
        <taxon>Bacillales</taxon>
        <taxon>Paenibacillaceae</taxon>
        <taxon>Paenibacillus</taxon>
    </lineage>
</organism>
<dbReference type="EMBL" id="JAHZIK010002492">
    <property type="protein sequence ID" value="MBW7460832.1"/>
    <property type="molecule type" value="Genomic_DNA"/>
</dbReference>
<evidence type="ECO:0000313" key="2">
    <source>
        <dbReference type="Proteomes" id="UP001519887"/>
    </source>
</evidence>
<accession>A0ABS7CIR6</accession>
<name>A0ABS7CIR6_9BACL</name>
<proteinExistence type="predicted"/>
<keyword evidence="2" id="KW-1185">Reference proteome</keyword>
<feature type="non-terminal residue" evidence="1">
    <location>
        <position position="89"/>
    </location>
</feature>